<evidence type="ECO:0000313" key="2">
    <source>
        <dbReference type="EMBL" id="NKC67389.1"/>
    </source>
</evidence>
<accession>A0A369AWJ5</accession>
<reference evidence="3 4" key="1">
    <citation type="submission" date="2017-05" db="EMBL/GenBank/DDBJ databases">
        <title>Vagococcus spp. assemblies.</title>
        <authorList>
            <person name="Gulvik C.A."/>
        </authorList>
    </citation>
    <scope>NUCLEOTIDE SEQUENCE [LARGE SCALE GENOMIC DNA]</scope>
    <source>
        <strain evidence="3 4">NCFB 2497</strain>
    </source>
</reference>
<proteinExistence type="predicted"/>
<reference evidence="2 5" key="2">
    <citation type="submission" date="2020-03" db="EMBL/GenBank/DDBJ databases">
        <title>Bacterial samples isolated from urine from healthy bovine heifers (Gyr breed).</title>
        <authorList>
            <person name="Giannattasio-Ferraz S."/>
            <person name="Maskeri L."/>
            <person name="Penido A."/>
            <person name="Barbosa-Stancioli E.F."/>
            <person name="Putonti C."/>
        </authorList>
    </citation>
    <scope>NUCLEOTIDE SEQUENCE [LARGE SCALE GENOMIC DNA]</scope>
    <source>
        <strain evidence="2 5">UFMG-H7</strain>
    </source>
</reference>
<dbReference type="PANTHER" id="PTHR40398">
    <property type="entry name" value="PTS SYSTEM GLUCITOL/SORBITOL-SPECIFIC EIIA COMPONENT"/>
    <property type="match status" value="1"/>
</dbReference>
<dbReference type="Proteomes" id="UP000288197">
    <property type="component" value="Unassembled WGS sequence"/>
</dbReference>
<dbReference type="GO" id="GO:0008982">
    <property type="term" value="F:protein-N(PI)-phosphohistidine-sugar phosphotransferase activity"/>
    <property type="evidence" value="ECO:0007669"/>
    <property type="project" value="InterPro"/>
</dbReference>
<dbReference type="Pfam" id="PF03829">
    <property type="entry name" value="PTSIIA_gutA"/>
    <property type="match status" value="1"/>
</dbReference>
<evidence type="ECO:0000256" key="1">
    <source>
        <dbReference type="PROSITE-ProRule" id="PRU00420"/>
    </source>
</evidence>
<dbReference type="GO" id="GO:0005737">
    <property type="term" value="C:cytoplasm"/>
    <property type="evidence" value="ECO:0007669"/>
    <property type="project" value="InterPro"/>
</dbReference>
<protein>
    <submittedName>
        <fullName evidence="2">PTS glucitol/sorbitol transporter subunit IIA</fullName>
    </submittedName>
</protein>
<dbReference type="EMBL" id="NGJX01000009">
    <property type="protein sequence ID" value="RSU01088.1"/>
    <property type="molecule type" value="Genomic_DNA"/>
</dbReference>
<comment type="caution">
    <text evidence="3">The sequence shown here is derived from an EMBL/GenBank/DDBJ whole genome shotgun (WGS) entry which is preliminary data.</text>
</comment>
<dbReference type="Gene3D" id="2.40.33.40">
    <property type="entry name" value="Phosphotransferase system, glucitol/sorbitol-specific IIA component"/>
    <property type="match status" value="1"/>
</dbReference>
<organism evidence="3 4">
    <name type="scientific">Vagococcus fluvialis</name>
    <dbReference type="NCBI Taxonomy" id="2738"/>
    <lineage>
        <taxon>Bacteria</taxon>
        <taxon>Bacillati</taxon>
        <taxon>Bacillota</taxon>
        <taxon>Bacilli</taxon>
        <taxon>Lactobacillales</taxon>
        <taxon>Enterococcaceae</taxon>
        <taxon>Vagococcus</taxon>
    </lineage>
</organism>
<dbReference type="SUPFAM" id="SSF141530">
    <property type="entry name" value="PTSIIA/GutA-like"/>
    <property type="match status" value="1"/>
</dbReference>
<evidence type="ECO:0000313" key="4">
    <source>
        <dbReference type="Proteomes" id="UP000288197"/>
    </source>
</evidence>
<sequence>MIKSTISEIGEFSYFEEEPIVILFNDSAPEGLREVCVIHDFEKEPEGDLLKVGSKVIFGEKEYEVVEIGHTANTSLQELGHASFYFDLGEDQELLPGSVALEPHVLPELNVGDQIQFVY</sequence>
<name>A0A369AWJ5_9ENTE</name>
<dbReference type="GeneID" id="63146866"/>
<keyword evidence="4" id="KW-1185">Reference proteome</keyword>
<gene>
    <name evidence="3" type="ORF">CBF32_09515</name>
    <name evidence="2" type="ORF">HED35_04750</name>
</gene>
<dbReference type="PROSITE" id="PS51097">
    <property type="entry name" value="PTS_EIIA_TYPE_5"/>
    <property type="match status" value="1"/>
</dbReference>
<dbReference type="GO" id="GO:0009401">
    <property type="term" value="P:phosphoenolpyruvate-dependent sugar phosphotransferase system"/>
    <property type="evidence" value="ECO:0007669"/>
    <property type="project" value="InterPro"/>
</dbReference>
<dbReference type="GO" id="GO:0016301">
    <property type="term" value="F:kinase activity"/>
    <property type="evidence" value="ECO:0007669"/>
    <property type="project" value="TreeGrafter"/>
</dbReference>
<dbReference type="PANTHER" id="PTHR40398:SF1">
    <property type="entry name" value="PTS SYSTEM GLUCITOL_SORBITOL-SPECIFIC EIIA COMPONENT"/>
    <property type="match status" value="1"/>
</dbReference>
<evidence type="ECO:0000313" key="3">
    <source>
        <dbReference type="EMBL" id="RSU01088.1"/>
    </source>
</evidence>
<dbReference type="InterPro" id="IPR004716">
    <property type="entry name" value="PTS_IIA_glucitol/sorbitol-sp"/>
</dbReference>
<dbReference type="EMBL" id="JAAVMB010000004">
    <property type="protein sequence ID" value="NKC67389.1"/>
    <property type="molecule type" value="Genomic_DNA"/>
</dbReference>
<dbReference type="InterPro" id="IPR036665">
    <property type="entry name" value="PTS_IIA_glucitol/sorbitol_sf"/>
</dbReference>
<dbReference type="RefSeq" id="WP_114289995.1">
    <property type="nucleotide sequence ID" value="NZ_CP081470.1"/>
</dbReference>
<feature type="modified residue" description="Phosphohistidine; by HPr" evidence="1">
    <location>
        <position position="39"/>
    </location>
</feature>
<dbReference type="OrthoDB" id="7065254at2"/>
<dbReference type="AlphaFoldDB" id="A0A369AWJ5"/>
<evidence type="ECO:0000313" key="5">
    <source>
        <dbReference type="Proteomes" id="UP000521358"/>
    </source>
</evidence>
<dbReference type="Proteomes" id="UP000521358">
    <property type="component" value="Unassembled WGS sequence"/>
</dbReference>